<accession>A0A7G5MWE6</accession>
<evidence type="ECO:0000313" key="7">
    <source>
        <dbReference type="EMBL" id="QMW78939.1"/>
    </source>
</evidence>
<evidence type="ECO:0000256" key="5">
    <source>
        <dbReference type="ARBA" id="ARBA00023239"/>
    </source>
</evidence>
<dbReference type="GeneID" id="75051510"/>
<dbReference type="RefSeq" id="WP_018594392.1">
    <property type="nucleotide sequence ID" value="NZ_AP031416.1"/>
</dbReference>
<dbReference type="EMBL" id="CP039126">
    <property type="protein sequence ID" value="QMW78939.1"/>
    <property type="molecule type" value="Genomic_DNA"/>
</dbReference>
<dbReference type="UniPathway" id="UPA00109">
    <property type="reaction ID" value="UER00183"/>
</dbReference>
<keyword evidence="4" id="KW-0324">Glycolysis</keyword>
<evidence type="ECO:0000256" key="4">
    <source>
        <dbReference type="ARBA" id="ARBA00023152"/>
    </source>
</evidence>
<dbReference type="SUPFAM" id="SSF51569">
    <property type="entry name" value="Aldolase"/>
    <property type="match status" value="1"/>
</dbReference>
<dbReference type="AlphaFoldDB" id="A0A7G5MWE6"/>
<evidence type="ECO:0000256" key="1">
    <source>
        <dbReference type="ARBA" id="ARBA00004714"/>
    </source>
</evidence>
<evidence type="ECO:0000256" key="2">
    <source>
        <dbReference type="ARBA" id="ARBA00010387"/>
    </source>
</evidence>
<dbReference type="PANTHER" id="PTHR11627">
    <property type="entry name" value="FRUCTOSE-BISPHOSPHATE ALDOLASE"/>
    <property type="match status" value="1"/>
</dbReference>
<evidence type="ECO:0000256" key="6">
    <source>
        <dbReference type="ARBA" id="ARBA00029799"/>
    </source>
</evidence>
<keyword evidence="5" id="KW-0456">Lyase</keyword>
<gene>
    <name evidence="7" type="ORF">E5259_15830</name>
</gene>
<dbReference type="InterPro" id="IPR013785">
    <property type="entry name" value="Aldolase_TIM"/>
</dbReference>
<comment type="pathway">
    <text evidence="1">Carbohydrate degradation; glycolysis; D-glyceraldehyde 3-phosphate and glycerone phosphate from D-glucose: step 4/4.</text>
</comment>
<dbReference type="Gene3D" id="3.20.20.70">
    <property type="entry name" value="Aldolase class I"/>
    <property type="match status" value="1"/>
</dbReference>
<protein>
    <recommendedName>
        <fullName evidence="3">fructose-bisphosphate aldolase</fullName>
        <ecNumber evidence="3">4.1.2.13</ecNumber>
    </recommendedName>
    <alternativeName>
        <fullName evidence="6">Fructose-bisphosphate aldolase class I</fullName>
    </alternativeName>
</protein>
<dbReference type="NCBIfam" id="NF003784">
    <property type="entry name" value="PRK05377.1"/>
    <property type="match status" value="1"/>
</dbReference>
<comment type="similarity">
    <text evidence="2">Belongs to the class I fructose-bisphosphate aldolase family.</text>
</comment>
<evidence type="ECO:0000256" key="3">
    <source>
        <dbReference type="ARBA" id="ARBA00013068"/>
    </source>
</evidence>
<dbReference type="InterPro" id="IPR000741">
    <property type="entry name" value="FBA_I"/>
</dbReference>
<sequence length="295" mass="33095">MNTEQLDRMRWGKGFIAALDQSGGSTPKALRLYGITEDNYHGDEEMFDLVHAMRARIMTSSAFTSEHILAAILFEKTMEREVEGKLTADYLWEEKHILPILKVDKGLAPAKNGAQCMKPIPGLDELLERAKERHIFGTKMRSVIKEANETGICAVVEQQFELGVQIAEAGLIPILEPEIDIFSADKGESERIMKGYLKEHLAKLDDSIRIMFKLSIPDVDGFYSDIMEDAHVVRVVALSGGYKRDEANEKLARNPGLIASFSRALTQGLNVDQTEQEFNKMLEESINSIYRASVT</sequence>
<proteinExistence type="inferred from homology"/>
<dbReference type="EC" id="4.1.2.13" evidence="3"/>
<reference evidence="7 8" key="1">
    <citation type="submission" date="2019-04" db="EMBL/GenBank/DDBJ databases">
        <authorList>
            <person name="Schori C."/>
            <person name="Ahrens C."/>
        </authorList>
    </citation>
    <scope>NUCLEOTIDE SEQUENCE [LARGE SCALE GENOMIC DNA]</scope>
    <source>
        <strain evidence="7 8">DSM 2950</strain>
    </source>
</reference>
<dbReference type="Pfam" id="PF00274">
    <property type="entry name" value="Glycolytic"/>
    <property type="match status" value="1"/>
</dbReference>
<organism evidence="7 8">
    <name type="scientific">Blautia producta</name>
    <dbReference type="NCBI Taxonomy" id="33035"/>
    <lineage>
        <taxon>Bacteria</taxon>
        <taxon>Bacillati</taxon>
        <taxon>Bacillota</taxon>
        <taxon>Clostridia</taxon>
        <taxon>Lachnospirales</taxon>
        <taxon>Lachnospiraceae</taxon>
        <taxon>Blautia</taxon>
    </lineage>
</organism>
<name>A0A7G5MWE6_9FIRM</name>
<dbReference type="GO" id="GO:0004332">
    <property type="term" value="F:fructose-bisphosphate aldolase activity"/>
    <property type="evidence" value="ECO:0007669"/>
    <property type="project" value="UniProtKB-EC"/>
</dbReference>
<evidence type="ECO:0000313" key="8">
    <source>
        <dbReference type="Proteomes" id="UP000515789"/>
    </source>
</evidence>
<dbReference type="Proteomes" id="UP000515789">
    <property type="component" value="Chromosome"/>
</dbReference>
<dbReference type="GO" id="GO:0006096">
    <property type="term" value="P:glycolytic process"/>
    <property type="evidence" value="ECO:0007669"/>
    <property type="project" value="UniProtKB-UniPathway"/>
</dbReference>